<dbReference type="STRING" id="913774.A0A0C3CXP9"/>
<dbReference type="Gene3D" id="3.40.630.30">
    <property type="match status" value="1"/>
</dbReference>
<name>A0A0C3CXP9_OIDMZ</name>
<dbReference type="EMBL" id="KN832873">
    <property type="protein sequence ID" value="KIN03794.1"/>
    <property type="molecule type" value="Genomic_DNA"/>
</dbReference>
<proteinExistence type="inferred from homology"/>
<evidence type="ECO:0000256" key="2">
    <source>
        <dbReference type="ARBA" id="ARBA00022679"/>
    </source>
</evidence>
<dbReference type="Pfam" id="PF13302">
    <property type="entry name" value="Acetyltransf_3"/>
    <property type="match status" value="1"/>
</dbReference>
<accession>A0A0C3CXP9</accession>
<reference evidence="5 6" key="1">
    <citation type="submission" date="2014-04" db="EMBL/GenBank/DDBJ databases">
        <authorList>
            <consortium name="DOE Joint Genome Institute"/>
            <person name="Kuo A."/>
            <person name="Martino E."/>
            <person name="Perotto S."/>
            <person name="Kohler A."/>
            <person name="Nagy L.G."/>
            <person name="Floudas D."/>
            <person name="Copeland A."/>
            <person name="Barry K.W."/>
            <person name="Cichocki N."/>
            <person name="Veneault-Fourrey C."/>
            <person name="LaButti K."/>
            <person name="Lindquist E.A."/>
            <person name="Lipzen A."/>
            <person name="Lundell T."/>
            <person name="Morin E."/>
            <person name="Murat C."/>
            <person name="Sun H."/>
            <person name="Tunlid A."/>
            <person name="Henrissat B."/>
            <person name="Grigoriev I.V."/>
            <person name="Hibbett D.S."/>
            <person name="Martin F."/>
            <person name="Nordberg H.P."/>
            <person name="Cantor M.N."/>
            <person name="Hua S.X."/>
        </authorList>
    </citation>
    <scope>NUCLEOTIDE SEQUENCE [LARGE SCALE GENOMIC DNA]</scope>
    <source>
        <strain evidence="5 6">Zn</strain>
    </source>
</reference>
<reference evidence="6" key="2">
    <citation type="submission" date="2015-01" db="EMBL/GenBank/DDBJ databases">
        <title>Evolutionary Origins and Diversification of the Mycorrhizal Mutualists.</title>
        <authorList>
            <consortium name="DOE Joint Genome Institute"/>
            <consortium name="Mycorrhizal Genomics Consortium"/>
            <person name="Kohler A."/>
            <person name="Kuo A."/>
            <person name="Nagy L.G."/>
            <person name="Floudas D."/>
            <person name="Copeland A."/>
            <person name="Barry K.W."/>
            <person name="Cichocki N."/>
            <person name="Veneault-Fourrey C."/>
            <person name="LaButti K."/>
            <person name="Lindquist E.A."/>
            <person name="Lipzen A."/>
            <person name="Lundell T."/>
            <person name="Morin E."/>
            <person name="Murat C."/>
            <person name="Riley R."/>
            <person name="Ohm R."/>
            <person name="Sun H."/>
            <person name="Tunlid A."/>
            <person name="Henrissat B."/>
            <person name="Grigoriev I.V."/>
            <person name="Hibbett D.S."/>
            <person name="Martin F."/>
        </authorList>
    </citation>
    <scope>NUCLEOTIDE SEQUENCE [LARGE SCALE GENOMIC DNA]</scope>
    <source>
        <strain evidence="6">Zn</strain>
    </source>
</reference>
<feature type="domain" description="N-acetyltransferase" evidence="4">
    <location>
        <begin position="15"/>
        <end position="184"/>
    </location>
</feature>
<dbReference type="InParanoid" id="A0A0C3CXP9"/>
<evidence type="ECO:0000313" key="6">
    <source>
        <dbReference type="Proteomes" id="UP000054321"/>
    </source>
</evidence>
<dbReference type="OrthoDB" id="5043642at2759"/>
<dbReference type="AlphaFoldDB" id="A0A0C3CXP9"/>
<dbReference type="HOGENOM" id="CLU_073102_0_0_1"/>
<dbReference type="SUPFAM" id="SSF55729">
    <property type="entry name" value="Acyl-CoA N-acyltransferases (Nat)"/>
    <property type="match status" value="1"/>
</dbReference>
<dbReference type="InterPro" id="IPR039135">
    <property type="entry name" value="NAT9-like"/>
</dbReference>
<evidence type="ECO:0000259" key="4">
    <source>
        <dbReference type="Pfam" id="PF13302"/>
    </source>
</evidence>
<dbReference type="InterPro" id="IPR016181">
    <property type="entry name" value="Acyl_CoA_acyltransferase"/>
</dbReference>
<keyword evidence="2" id="KW-0808">Transferase</keyword>
<evidence type="ECO:0000256" key="1">
    <source>
        <dbReference type="ARBA" id="ARBA00009342"/>
    </source>
</evidence>
<evidence type="ECO:0000256" key="3">
    <source>
        <dbReference type="ARBA" id="ARBA00023315"/>
    </source>
</evidence>
<dbReference type="PANTHER" id="PTHR13256:SF16">
    <property type="entry name" value="ALPHA_BETA-TUBULIN-N-ACETYLTRANSFERASE 9"/>
    <property type="match status" value="1"/>
</dbReference>
<dbReference type="Proteomes" id="UP000054321">
    <property type="component" value="Unassembled WGS sequence"/>
</dbReference>
<organism evidence="5 6">
    <name type="scientific">Oidiodendron maius (strain Zn)</name>
    <dbReference type="NCBI Taxonomy" id="913774"/>
    <lineage>
        <taxon>Eukaryota</taxon>
        <taxon>Fungi</taxon>
        <taxon>Dikarya</taxon>
        <taxon>Ascomycota</taxon>
        <taxon>Pezizomycotina</taxon>
        <taxon>Leotiomycetes</taxon>
        <taxon>Leotiomycetes incertae sedis</taxon>
        <taxon>Myxotrichaceae</taxon>
        <taxon>Oidiodendron</taxon>
    </lineage>
</organism>
<evidence type="ECO:0000313" key="5">
    <source>
        <dbReference type="EMBL" id="KIN03794.1"/>
    </source>
</evidence>
<keyword evidence="3" id="KW-0012">Acyltransferase</keyword>
<sequence length="231" mass="25812">MRFNKGRAVSVPGILLVPYERPHVITYHEWMKDEDIRIATASEPLSLDEEYAMQQSWRADHDKLTFIACLPLDYAPEEVVAGAQDSPSRMIGDVNLFLSAADGLPEGCIGELELMIACSSLRRRGHGRAAILAFLHYITTHLQEILDEYKNGLPAEKMSLVELRVKIGSQNKSSIKLFESIGFTQTRDGPNYFGEIELALEGPISKGNTAGLLQKYGLQEYHEMPYIEAPS</sequence>
<dbReference type="GO" id="GO:0008080">
    <property type="term" value="F:N-acetyltransferase activity"/>
    <property type="evidence" value="ECO:0007669"/>
    <property type="project" value="InterPro"/>
</dbReference>
<dbReference type="InterPro" id="IPR000182">
    <property type="entry name" value="GNAT_dom"/>
</dbReference>
<dbReference type="PANTHER" id="PTHR13256">
    <property type="entry name" value="N-ACETYLTRANSFERASE 9"/>
    <property type="match status" value="1"/>
</dbReference>
<keyword evidence="6" id="KW-1185">Reference proteome</keyword>
<protein>
    <recommendedName>
        <fullName evidence="4">N-acetyltransferase domain-containing protein</fullName>
    </recommendedName>
</protein>
<gene>
    <name evidence="5" type="ORF">OIDMADRAFT_39954</name>
</gene>
<comment type="similarity">
    <text evidence="1">Belongs to the acetyltransferase family. GNAT subfamily.</text>
</comment>